<protein>
    <submittedName>
        <fullName evidence="3">Flagellin hook IN motif protein</fullName>
    </submittedName>
</protein>
<dbReference type="InterPro" id="IPR010810">
    <property type="entry name" value="Flagellin_hook_IN_motif"/>
</dbReference>
<dbReference type="GO" id="GO:0009421">
    <property type="term" value="C:bacterial-type flagellum filament cap"/>
    <property type="evidence" value="ECO:0007669"/>
    <property type="project" value="InterPro"/>
</dbReference>
<keyword evidence="3" id="KW-0966">Cell projection</keyword>
<evidence type="ECO:0000313" key="3">
    <source>
        <dbReference type="EMBL" id="TWT80041.1"/>
    </source>
</evidence>
<dbReference type="InterPro" id="IPR040026">
    <property type="entry name" value="FliD"/>
</dbReference>
<dbReference type="PANTHER" id="PTHR30288:SF0">
    <property type="entry name" value="FLAGELLAR HOOK-ASSOCIATED PROTEIN 2"/>
    <property type="match status" value="1"/>
</dbReference>
<keyword evidence="2" id="KW-0975">Bacterial flagellum</keyword>
<evidence type="ECO:0000313" key="4">
    <source>
        <dbReference type="Proteomes" id="UP000315010"/>
    </source>
</evidence>
<keyword evidence="4" id="KW-1185">Reference proteome</keyword>
<name>A0A5C5YZP3_9BACT</name>
<dbReference type="GO" id="GO:0071973">
    <property type="term" value="P:bacterial-type flagellum-dependent cell motility"/>
    <property type="evidence" value="ECO:0007669"/>
    <property type="project" value="TreeGrafter"/>
</dbReference>
<gene>
    <name evidence="3" type="ORF">CA13_14540</name>
</gene>
<accession>A0A5C5YZP3</accession>
<dbReference type="Pfam" id="PF07196">
    <property type="entry name" value="Flagellin_IN"/>
    <property type="match status" value="4"/>
</dbReference>
<dbReference type="OrthoDB" id="231949at2"/>
<organism evidence="3 4">
    <name type="scientific">Novipirellula herctigrandis</name>
    <dbReference type="NCBI Taxonomy" id="2527986"/>
    <lineage>
        <taxon>Bacteria</taxon>
        <taxon>Pseudomonadati</taxon>
        <taxon>Planctomycetota</taxon>
        <taxon>Planctomycetia</taxon>
        <taxon>Pirellulales</taxon>
        <taxon>Pirellulaceae</taxon>
        <taxon>Novipirellula</taxon>
    </lineage>
</organism>
<comment type="caution">
    <text evidence="3">The sequence shown here is derived from an EMBL/GenBank/DDBJ whole genome shotgun (WGS) entry which is preliminary data.</text>
</comment>
<reference evidence="3 4" key="1">
    <citation type="submission" date="2019-02" db="EMBL/GenBank/DDBJ databases">
        <title>Deep-cultivation of Planctomycetes and their phenomic and genomic characterization uncovers novel biology.</title>
        <authorList>
            <person name="Wiegand S."/>
            <person name="Jogler M."/>
            <person name="Boedeker C."/>
            <person name="Pinto D."/>
            <person name="Vollmers J."/>
            <person name="Rivas-Marin E."/>
            <person name="Kohn T."/>
            <person name="Peeters S.H."/>
            <person name="Heuer A."/>
            <person name="Rast P."/>
            <person name="Oberbeckmann S."/>
            <person name="Bunk B."/>
            <person name="Jeske O."/>
            <person name="Meyerdierks A."/>
            <person name="Storesund J.E."/>
            <person name="Kallscheuer N."/>
            <person name="Luecker S."/>
            <person name="Lage O.M."/>
            <person name="Pohl T."/>
            <person name="Merkel B.J."/>
            <person name="Hornburger P."/>
            <person name="Mueller R.-W."/>
            <person name="Bruemmer F."/>
            <person name="Labrenz M."/>
            <person name="Spormann A.M."/>
            <person name="Op Den Camp H."/>
            <person name="Overmann J."/>
            <person name="Amann R."/>
            <person name="Jetten M.S.M."/>
            <person name="Mascher T."/>
            <person name="Medema M.H."/>
            <person name="Devos D.P."/>
            <person name="Kaster A.-K."/>
            <person name="Ovreas L."/>
            <person name="Rohde M."/>
            <person name="Galperin M.Y."/>
            <person name="Jogler C."/>
        </authorList>
    </citation>
    <scope>NUCLEOTIDE SEQUENCE [LARGE SCALE GENOMIC DNA]</scope>
    <source>
        <strain evidence="3 4">CA13</strain>
    </source>
</reference>
<keyword evidence="3" id="KW-0969">Cilium</keyword>
<dbReference type="PANTHER" id="PTHR30288">
    <property type="entry name" value="FLAGELLAR CAP/ASSEMBLY PROTEIN FLID"/>
    <property type="match status" value="1"/>
</dbReference>
<proteinExistence type="predicted"/>
<comment type="subcellular location">
    <subcellularLocation>
        <location evidence="1">Bacterial flagellum</location>
    </subcellularLocation>
</comment>
<dbReference type="EMBL" id="SJPJ01000001">
    <property type="protein sequence ID" value="TWT80041.1"/>
    <property type="molecule type" value="Genomic_DNA"/>
</dbReference>
<sequence>MSAEPGGSFLGSGASNRSVESGLPLSINSNLTSLGVGRRPLLIENITFNIRAPDSVTAASTDRSGDRSLKRITSLVSQIKDWVFESVKSGENDSQANVDEALTKISALLGSQLVLGGADNAVFEGLNADQITDVEVLSLPPGGAAFFSGGVVQRERSASIVSDETHRLLRDGGSLNLNVGGGRRTINVRQGSSLAGLIRKINLNDFGVRASESDNELRLQSGGRNQVSSLSVDIRPKQIKNGVQGSSVSSQNVTQISDVDISNLSPGQSATLIGSRDSLATSATLTYNGDANGLVTGSATFDITGGLGTVNVAAIEGETLAQLATRINDVSSSTDAIAEVIDNQLFLRSQDVGQSAQVQVSNIIRAYNKSVEGVNASQIDTFDLHSIADNSIVTLDGTVTAAAETAQVVYRGGPGSVVTNSATFTLAGDLGSTEVAISEGESLDTVRDRVNGESSVTGVIASVDGDNLVFSSQDVGSDQSIQVTLNQVNRVVDAGEIDTTQLGSFNILSIQADPTSTLNGAVTSAATRAVLTYEGDNGEAKDNATITITGEHGSAEIVVIKDQPLETLRDLINANTVNTGVTATVSGDDMFLESQNYGTSGTVQVDVVSGKFDTKGDVDNRNAIGMDAQLVINGNSVTGNGNQVAYSDGVGAYVFEIADGFAGAFDSVTIRASDGNVSGVNPSQLLSFDPVSLNPQPFHTLQGEVAAAATRGELTYHGGNGEAKDDAVLTLTGELGSTTITITDHQTLDSVRDSINSESSVTGVTASVFDDYLTLKSVNYGSAGTVQVVVESGKFDTEGGDGEGDAAGTDADLQINGHAVNTDGNQVILNDGAGVYSFELAAGFTGAVDPITIRTSDQDVSGVNPTQVVAFNVDSMNSQPFDIFRGDVTVAAERGELVYEGDQGEAKDDAVITLSGELGSSSISILKHQTLDSVRDSINEVSSTTGVTATVVDDFLTLSSANYGSVGVVQVVLESGKFDTSGGDGEGNAAGVDAELQINGENITADGIHFDFSNGLGSYSIELDAGFTGALDPIALTSREGDFTLLGVDGSGTAYGVDAEATINGQNFVASGNDFHFTIDEAEVEFELALAFSGDLDTITLRSTPSDFDIHGGDGNGMATGSDGTATINGATYMSANDAFEVDVDGNVITINFVEDFLGTFDPLALSAASSTVRRSYSGRSYHALGSARIVEINGQRAEQHDARYIVEQNGVRLALTLAEGFSGQLDSFTVRAGGGIELSPATNAEPALTGQMQQVTEQAVEGLFELASGGKYSGSNASSFDTLAAVVNAISNLKSLLGESPVRGRSLSGVLVDQFA</sequence>
<dbReference type="Proteomes" id="UP000315010">
    <property type="component" value="Unassembled WGS sequence"/>
</dbReference>
<evidence type="ECO:0000256" key="2">
    <source>
        <dbReference type="ARBA" id="ARBA00023143"/>
    </source>
</evidence>
<evidence type="ECO:0000256" key="1">
    <source>
        <dbReference type="ARBA" id="ARBA00004365"/>
    </source>
</evidence>
<keyword evidence="3" id="KW-0282">Flagellum</keyword>